<sequence length="1422" mass="160467">MYIHSLSKTNNIASSQPFTTASTNLHERGLAAEHSLAHGSSRYTAGHPSYCHPRHSSTTHMETISSISGRRSITPTPHAAHSSNNHHSKSLSQLTLQPSSHAHQTIPIQKKHIFEPIDSNQFKSDFEHNDKELLAYIRHCLAQSLAQTRGKSKPDMRAGKTDENFHNYTFVKNIRKRVDHFVACMLNEHLKSQKASSPVENLVLSLMDKIITSQEYARLVHQITQDAKLSVEHLLDHVGSKGYLEDAPSKVFHSQDSSFSAHSAATYESSSIGSITSGVCPGADELKHMFGHLHPGQPFECRVSAVQRLASFSIGDMLSDEFWPDAKRNLELSLGDPDTRITLVVLRIVARAFKTAPTYMIPEVYQCLVWHLVQTFENASLDKISLGLDIRDHRIEFRLLNQFMMEIPSLWFRFPEHVFKNVMNVTFRLLCSPRKWDACITPMHYLSIIDPHSTWFEKWTLSNLGRAHVIGAMSPCGCISDFSNAFINHIVNVSVSEKQMATSHDDEILVEDVDQNDDGDVRYLITKSDLEYVYFLHVTVMLSRLSLSTAGRLHFPIKIEESAMLRASPIAQFLLVPDVDPNTFTEKYELSLRSFILILIRQMSSNAKLLNAGNSTAENSSIDVFNMSKFMSRILKSMALADSQYREELCKDDFLKELVKPIELTVKGQTTSFDEASLLAIAETLSDIAATDTGRRFILRGQVNLHCPHYNAMSAFSGNSINPTLDTIATFVKHTLTHSTHNVGASRQVLGSYIFFLRQFYRSCEGLLWLQKYSLHTVLEPIRDSGGMSKEDAEWNMVLMDNLLNFAATPKGVLLLQQTGSMEPCVAYMFQRYQKKLKVSKSEKFGYGTLVSQVSTTSAGMEALCKAGLVGSFIRDVWSLLSGDRPFGAPNLEIDDHSAIKTVSNVLKVFTSFTALSTCLCIESDNSVVPNTFTYLIRKLVLLDTDVDNDWLVSYEDSHQIGLRILRLVTSSLDSLILLESTFKYIDFFWKLQDDSFICTVDGKDASTFVIDENSLLRNYILSMSLSVGGAGERHPPPTMIPIVTTLLNTSNIVVMRDRVIPESILPTLDKQAYTNISGSENAKLCRVFSDADKLTDSTNADLWINDLQNIITLCISHNLTHSIPFSLCSQLFTVLASVLPKCSDEILSTMGWNAVQPCTRHPSASQSADNEPKFYPTCKLGVKMVANYASRLLSQDSKILAKSIEEFYRSIKRNHYIFEPPKRKFTGFDWFIATLYIMTHGDGEAVQAFLDFFSFRMLSLFMWSRPLEFFSKDTLGLKSTMELLRLTSCHLVEYILSDELPMISSAFMLSGCTPTQMCQRWFRECFWTILPFSEITNYITISLVFGIDYHIYFAIALIRHVREQILVATRDHTLIEFMNDGQQIGKGFMVCECMEYMHALRDRHRGLVLAELKLACGADRL</sequence>
<reference evidence="5 6" key="1">
    <citation type="submission" date="2009-12" db="EMBL/GenBank/DDBJ databases">
        <title>The draft genome of Batrachochytrium dendrobatidis.</title>
        <authorList>
            <consortium name="US DOE Joint Genome Institute (JGI-PGF)"/>
            <person name="Kuo A."/>
            <person name="Salamov A."/>
            <person name="Schmutz J."/>
            <person name="Lucas S."/>
            <person name="Pitluck S."/>
            <person name="Rosenblum E."/>
            <person name="Stajich J."/>
            <person name="Eisen M."/>
            <person name="Grigoriev I.V."/>
        </authorList>
    </citation>
    <scope>NUCLEOTIDE SEQUENCE [LARGE SCALE GENOMIC DNA]</scope>
    <source>
        <strain evidence="6">JAM81 / FGSC 10211</strain>
    </source>
</reference>
<evidence type="ECO:0000313" key="6">
    <source>
        <dbReference type="Proteomes" id="UP000007241"/>
    </source>
</evidence>
<dbReference type="InterPro" id="IPR055392">
    <property type="entry name" value="BROMI_C"/>
</dbReference>
<dbReference type="GO" id="GO:1905515">
    <property type="term" value="P:non-motile cilium assembly"/>
    <property type="evidence" value="ECO:0000318"/>
    <property type="project" value="GO_Central"/>
</dbReference>
<feature type="domain" description="BROMI middle region" evidence="2">
    <location>
        <begin position="587"/>
        <end position="882"/>
    </location>
</feature>
<dbReference type="SUPFAM" id="SSF47923">
    <property type="entry name" value="Ypt/Rab-GAP domain of gyp1p"/>
    <property type="match status" value="1"/>
</dbReference>
<feature type="domain" description="BROMI C-terminal Rab TBC-like" evidence="4">
    <location>
        <begin position="971"/>
        <end position="1414"/>
    </location>
</feature>
<dbReference type="InterPro" id="IPR055391">
    <property type="entry name" value="BROMI_N"/>
</dbReference>
<dbReference type="Pfam" id="PF14961">
    <property type="entry name" value="BROMI"/>
    <property type="match status" value="2"/>
</dbReference>
<proteinExistence type="predicted"/>
<dbReference type="EMBL" id="GL882884">
    <property type="protein sequence ID" value="EGF80290.1"/>
    <property type="molecule type" value="Genomic_DNA"/>
</dbReference>
<evidence type="ECO:0000256" key="1">
    <source>
        <dbReference type="SAM" id="MobiDB-lite"/>
    </source>
</evidence>
<dbReference type="InterPro" id="IPR032735">
    <property type="entry name" value="BROMI_M"/>
</dbReference>
<dbReference type="Gene3D" id="1.10.472.80">
    <property type="entry name" value="Ypt/Rab-GAP domain of gyp1p, domain 3"/>
    <property type="match status" value="1"/>
</dbReference>
<accession>F4P3W6</accession>
<feature type="region of interest" description="Disordered" evidence="1">
    <location>
        <begin position="44"/>
        <end position="103"/>
    </location>
</feature>
<feature type="domain" description="BROMI middle region" evidence="2">
    <location>
        <begin position="286"/>
        <end position="562"/>
    </location>
</feature>
<evidence type="ECO:0000313" key="5">
    <source>
        <dbReference type="EMBL" id="EGF80290.1"/>
    </source>
</evidence>
<dbReference type="STRING" id="684364.F4P3W6"/>
<dbReference type="HOGENOM" id="CLU_260246_0_0_1"/>
<dbReference type="InterPro" id="IPR039156">
    <property type="entry name" value="PHAF1/BROMI"/>
</dbReference>
<dbReference type="Proteomes" id="UP000007241">
    <property type="component" value="Unassembled WGS sequence"/>
</dbReference>
<evidence type="ECO:0000259" key="2">
    <source>
        <dbReference type="Pfam" id="PF14961"/>
    </source>
</evidence>
<dbReference type="PANTHER" id="PTHR13465">
    <property type="entry name" value="UPF0183 PROTEIN"/>
    <property type="match status" value="1"/>
</dbReference>
<dbReference type="GeneID" id="18243352"/>
<evidence type="ECO:0000259" key="3">
    <source>
        <dbReference type="Pfam" id="PF23431"/>
    </source>
</evidence>
<feature type="compositionally biased region" description="Low complexity" evidence="1">
    <location>
        <begin position="64"/>
        <end position="83"/>
    </location>
</feature>
<gene>
    <name evidence="5" type="ORF">BATDEDRAFT_88995</name>
</gene>
<dbReference type="RefSeq" id="XP_006679233.1">
    <property type="nucleotide sequence ID" value="XM_006679170.1"/>
</dbReference>
<name>F4P3W6_BATDJ</name>
<evidence type="ECO:0008006" key="7">
    <source>
        <dbReference type="Google" id="ProtNLM"/>
    </source>
</evidence>
<dbReference type="Pfam" id="PF23440">
    <property type="entry name" value="BROMI_C"/>
    <property type="match status" value="1"/>
</dbReference>
<dbReference type="InterPro" id="IPR035969">
    <property type="entry name" value="Rab-GAP_TBC_sf"/>
</dbReference>
<dbReference type="OMA" id="ECVTFMS"/>
<keyword evidence="6" id="KW-1185">Reference proteome</keyword>
<dbReference type="Pfam" id="PF23431">
    <property type="entry name" value="BROMI_N"/>
    <property type="match status" value="1"/>
</dbReference>
<feature type="domain" description="BROMI N-terminal" evidence="3">
    <location>
        <begin position="160"/>
        <end position="237"/>
    </location>
</feature>
<feature type="compositionally biased region" description="Polar residues" evidence="1">
    <location>
        <begin position="91"/>
        <end position="103"/>
    </location>
</feature>
<dbReference type="OrthoDB" id="1668230at2759"/>
<dbReference type="PANTHER" id="PTHR13465:SF3">
    <property type="entry name" value="PROTEIN BROAD-MINDED"/>
    <property type="match status" value="1"/>
</dbReference>
<organism evidence="5 6">
    <name type="scientific">Batrachochytrium dendrobatidis (strain JAM81 / FGSC 10211)</name>
    <name type="common">Frog chytrid fungus</name>
    <dbReference type="NCBI Taxonomy" id="684364"/>
    <lineage>
        <taxon>Eukaryota</taxon>
        <taxon>Fungi</taxon>
        <taxon>Fungi incertae sedis</taxon>
        <taxon>Chytridiomycota</taxon>
        <taxon>Chytridiomycota incertae sedis</taxon>
        <taxon>Chytridiomycetes</taxon>
        <taxon>Rhizophydiales</taxon>
        <taxon>Rhizophydiales incertae sedis</taxon>
        <taxon>Batrachochytrium</taxon>
    </lineage>
</organism>
<protein>
    <recommendedName>
        <fullName evidence="7">Protein broad-minded</fullName>
    </recommendedName>
</protein>
<dbReference type="InParanoid" id="F4P3W6"/>
<evidence type="ECO:0000259" key="4">
    <source>
        <dbReference type="Pfam" id="PF23440"/>
    </source>
</evidence>